<accession>A0A553JX50</accession>
<name>A0A553JX50_9ACTN</name>
<feature type="domain" description="Asparagine synthetase" evidence="1">
    <location>
        <begin position="50"/>
        <end position="375"/>
    </location>
</feature>
<dbReference type="GO" id="GO:0004066">
    <property type="term" value="F:asparagine synthase (glutamine-hydrolyzing) activity"/>
    <property type="evidence" value="ECO:0007669"/>
    <property type="project" value="InterPro"/>
</dbReference>
<dbReference type="SUPFAM" id="SSF52402">
    <property type="entry name" value="Adenine nucleotide alpha hydrolases-like"/>
    <property type="match status" value="1"/>
</dbReference>
<reference evidence="2 3" key="1">
    <citation type="submission" date="2019-07" db="EMBL/GenBank/DDBJ databases">
        <authorList>
            <person name="Zhou L.-Y."/>
        </authorList>
    </citation>
    <scope>NUCLEOTIDE SEQUENCE [LARGE SCALE GENOMIC DNA]</scope>
    <source>
        <strain evidence="2 3">YIM 101269</strain>
    </source>
</reference>
<evidence type="ECO:0000313" key="3">
    <source>
        <dbReference type="Proteomes" id="UP000317638"/>
    </source>
</evidence>
<dbReference type="OrthoDB" id="3361376at2"/>
<protein>
    <recommendedName>
        <fullName evidence="1">Asparagine synthetase domain-containing protein</fullName>
    </recommendedName>
</protein>
<dbReference type="AlphaFoldDB" id="A0A553JX50"/>
<evidence type="ECO:0000313" key="2">
    <source>
        <dbReference type="EMBL" id="TRY17025.1"/>
    </source>
</evidence>
<evidence type="ECO:0000259" key="1">
    <source>
        <dbReference type="Pfam" id="PF00733"/>
    </source>
</evidence>
<dbReference type="EMBL" id="VKKG01000006">
    <property type="protein sequence ID" value="TRY17025.1"/>
    <property type="molecule type" value="Genomic_DNA"/>
</dbReference>
<keyword evidence="3" id="KW-1185">Reference proteome</keyword>
<dbReference type="InterPro" id="IPR001962">
    <property type="entry name" value="Asn_synthase"/>
</dbReference>
<dbReference type="Pfam" id="PF00733">
    <property type="entry name" value="Asn_synthase"/>
    <property type="match status" value="1"/>
</dbReference>
<dbReference type="Gene3D" id="3.40.50.620">
    <property type="entry name" value="HUPs"/>
    <property type="match status" value="1"/>
</dbReference>
<dbReference type="Proteomes" id="UP000317638">
    <property type="component" value="Unassembled WGS sequence"/>
</dbReference>
<dbReference type="GO" id="GO:0006529">
    <property type="term" value="P:asparagine biosynthetic process"/>
    <property type="evidence" value="ECO:0007669"/>
    <property type="project" value="InterPro"/>
</dbReference>
<gene>
    <name evidence="2" type="ORF">FOJ82_14330</name>
</gene>
<sequence length="399" mass="43724">MSRPSGEEIPLHKPMTTGDFVRSSPLEVATGFVYGLLPRTPLPRTGSTPRQALDDAIRPALLDGPCFVTFSGGRDSSAVLAAAAALARREGHDLPIPVTRRYPDLPDTDESEWQRLVIDHLGLEDWVRFEFTAGETDLLGETARSAVLRRGVVWPAAVHTQGTMYSQLGSGSLMTGEGGDAVLGLRRVTPLTVLRRGRRPSPNLVRRAVDSLLPRPLRRRRAASAGRRSTHARWLRPAALEEHVATLSAEEAQEPLRYDEATWFLSRRRFLDVLAHNQAAEAATYGIRTLDPLIDHGFLAALARSGAGWGYNGRTATMRALFSDVLPEAVIARSTKARFNHAYSGESTREFARSWDGSGVDPELVDVEALREVWLSEEPTMATGLLLHSAWLAAQEDGA</sequence>
<dbReference type="InterPro" id="IPR014729">
    <property type="entry name" value="Rossmann-like_a/b/a_fold"/>
</dbReference>
<proteinExistence type="predicted"/>
<organism evidence="2 3">
    <name type="scientific">Tessaracoccus rhinocerotis</name>
    <dbReference type="NCBI Taxonomy" id="1689449"/>
    <lineage>
        <taxon>Bacteria</taxon>
        <taxon>Bacillati</taxon>
        <taxon>Actinomycetota</taxon>
        <taxon>Actinomycetes</taxon>
        <taxon>Propionibacteriales</taxon>
        <taxon>Propionibacteriaceae</taxon>
        <taxon>Tessaracoccus</taxon>
    </lineage>
</organism>
<comment type="caution">
    <text evidence="2">The sequence shown here is derived from an EMBL/GenBank/DDBJ whole genome shotgun (WGS) entry which is preliminary data.</text>
</comment>